<sequence>MPDGHATTYKAAPSASRNVRRVTKKASSQDPVPGTGQIVPAVARLTRAFRDARRPVAHMVRLYLPDGSNADICRRSLIASGARLVIAEDATSGFGESARPEMTRVAAGCLTVTAIERLLRGGGEAAA</sequence>
<gene>
    <name evidence="2" type="ORF">GCM10017786_10870</name>
</gene>
<protein>
    <submittedName>
        <fullName evidence="2">Uncharacterized protein</fullName>
    </submittedName>
</protein>
<name>A0ABQ3IIS7_9PSEU</name>
<keyword evidence="3" id="KW-1185">Reference proteome</keyword>
<evidence type="ECO:0000256" key="1">
    <source>
        <dbReference type="SAM" id="MobiDB-lite"/>
    </source>
</evidence>
<accession>A0ABQ3IIS7</accession>
<dbReference type="Proteomes" id="UP000605897">
    <property type="component" value="Unassembled WGS sequence"/>
</dbReference>
<organism evidence="2 3">
    <name type="scientific">Amycolatopsis deserti</name>
    <dbReference type="NCBI Taxonomy" id="185696"/>
    <lineage>
        <taxon>Bacteria</taxon>
        <taxon>Bacillati</taxon>
        <taxon>Actinomycetota</taxon>
        <taxon>Actinomycetes</taxon>
        <taxon>Pseudonocardiales</taxon>
        <taxon>Pseudonocardiaceae</taxon>
        <taxon>Amycolatopsis</taxon>
    </lineage>
</organism>
<reference evidence="3" key="1">
    <citation type="journal article" date="2019" name="Int. J. Syst. Evol. Microbiol.">
        <title>The Global Catalogue of Microorganisms (GCM) 10K type strain sequencing project: providing services to taxonomists for standard genome sequencing and annotation.</title>
        <authorList>
            <consortium name="The Broad Institute Genomics Platform"/>
            <consortium name="The Broad Institute Genome Sequencing Center for Infectious Disease"/>
            <person name="Wu L."/>
            <person name="Ma J."/>
        </authorList>
    </citation>
    <scope>NUCLEOTIDE SEQUENCE [LARGE SCALE GENOMIC DNA]</scope>
    <source>
        <strain evidence="3">CGMCC 4.7677</strain>
    </source>
</reference>
<comment type="caution">
    <text evidence="2">The sequence shown here is derived from an EMBL/GenBank/DDBJ whole genome shotgun (WGS) entry which is preliminary data.</text>
</comment>
<evidence type="ECO:0000313" key="3">
    <source>
        <dbReference type="Proteomes" id="UP000605897"/>
    </source>
</evidence>
<feature type="region of interest" description="Disordered" evidence="1">
    <location>
        <begin position="1"/>
        <end position="36"/>
    </location>
</feature>
<dbReference type="EMBL" id="BNAU01000001">
    <property type="protein sequence ID" value="GHE82023.1"/>
    <property type="molecule type" value="Genomic_DNA"/>
</dbReference>
<evidence type="ECO:0000313" key="2">
    <source>
        <dbReference type="EMBL" id="GHE82023.1"/>
    </source>
</evidence>
<proteinExistence type="predicted"/>